<dbReference type="Gene3D" id="1.20.900.10">
    <property type="entry name" value="Dbl homology (DH) domain"/>
    <property type="match status" value="1"/>
</dbReference>
<accession>A0ABM1TML0</accession>
<evidence type="ECO:0000313" key="2">
    <source>
        <dbReference type="Proteomes" id="UP000694941"/>
    </source>
</evidence>
<dbReference type="InterPro" id="IPR035899">
    <property type="entry name" value="DBL_dom_sf"/>
</dbReference>
<dbReference type="Pfam" id="PF00621">
    <property type="entry name" value="RhoGEF"/>
    <property type="match status" value="1"/>
</dbReference>
<dbReference type="SUPFAM" id="SSF48065">
    <property type="entry name" value="DBL homology domain (DH-domain)"/>
    <property type="match status" value="1"/>
</dbReference>
<reference evidence="3" key="1">
    <citation type="submission" date="2025-08" db="UniProtKB">
        <authorList>
            <consortium name="RefSeq"/>
        </authorList>
    </citation>
    <scope>IDENTIFICATION</scope>
    <source>
        <tissue evidence="3">Muscle</tissue>
    </source>
</reference>
<dbReference type="Proteomes" id="UP000694941">
    <property type="component" value="Unplaced"/>
</dbReference>
<organism evidence="2 3">
    <name type="scientific">Limulus polyphemus</name>
    <name type="common">Atlantic horseshoe crab</name>
    <dbReference type="NCBI Taxonomy" id="6850"/>
    <lineage>
        <taxon>Eukaryota</taxon>
        <taxon>Metazoa</taxon>
        <taxon>Ecdysozoa</taxon>
        <taxon>Arthropoda</taxon>
        <taxon>Chelicerata</taxon>
        <taxon>Merostomata</taxon>
        <taxon>Xiphosura</taxon>
        <taxon>Limulidae</taxon>
        <taxon>Limulus</taxon>
    </lineage>
</organism>
<evidence type="ECO:0000259" key="1">
    <source>
        <dbReference type="Pfam" id="PF00621"/>
    </source>
</evidence>
<dbReference type="RefSeq" id="XP_022257116.1">
    <property type="nucleotide sequence ID" value="XM_022401408.1"/>
</dbReference>
<protein>
    <submittedName>
        <fullName evidence="3">Uncharacterized protein LOC106472862</fullName>
    </submittedName>
</protein>
<keyword evidence="2" id="KW-1185">Reference proteome</keyword>
<proteinExistence type="predicted"/>
<gene>
    <name evidence="3" type="primary">LOC106472862</name>
</gene>
<feature type="domain" description="DH" evidence="1">
    <location>
        <begin position="50"/>
        <end position="185"/>
    </location>
</feature>
<dbReference type="InterPro" id="IPR000219">
    <property type="entry name" value="DH_dom"/>
</dbReference>
<evidence type="ECO:0000313" key="3">
    <source>
        <dbReference type="RefSeq" id="XP_022257116.1"/>
    </source>
</evidence>
<dbReference type="GeneID" id="106472862"/>
<name>A0ABM1TML0_LIMPO</name>
<sequence>MDFAPVTKPMAEEKVLTTRTKMRILAALSPRNGSPKQPPDKTSEMNMALQQCISSEDELVKKLDILLHKLQVLKSEAGNLEEVYLTLKQLCNFHKNLLNQLQKCGSQLADIGAVFLKYAPEFQVYIQWAKCWQQATIFMKQEAEFQTTNGADCASLKDLQNLSLNIDRYKYLLKRLVQLCPENTIIEKDMRACKALPKLELILVEGNVDIQYGRVE</sequence>